<name>G0IXH0_CYCMS</name>
<dbReference type="HOGENOM" id="CLU_1193225_0_0_10"/>
<dbReference type="Proteomes" id="UP000001635">
    <property type="component" value="Chromosome"/>
</dbReference>
<dbReference type="EMBL" id="CP002955">
    <property type="protein sequence ID" value="AEL27159.1"/>
    <property type="molecule type" value="Genomic_DNA"/>
</dbReference>
<dbReference type="AlphaFoldDB" id="G0IXH0"/>
<dbReference type="eggNOG" id="ENOG5030XJE">
    <property type="taxonomic scope" value="Bacteria"/>
</dbReference>
<reference evidence="2" key="1">
    <citation type="submission" date="2011-07" db="EMBL/GenBank/DDBJ databases">
        <title>The complete genome of Cyclobacterium marinum DSM 745.</title>
        <authorList>
            <person name="Lucas S."/>
            <person name="Han J."/>
            <person name="Lapidus A."/>
            <person name="Bruce D."/>
            <person name="Goodwin L."/>
            <person name="Pitluck S."/>
            <person name="Peters L."/>
            <person name="Kyrpides N."/>
            <person name="Mavromatis K."/>
            <person name="Ivanova N."/>
            <person name="Ovchinnikova G."/>
            <person name="Chertkov O."/>
            <person name="Detter J.C."/>
            <person name="Tapia R."/>
            <person name="Han C."/>
            <person name="Land M."/>
            <person name="Hauser L."/>
            <person name="Markowitz V."/>
            <person name="Cheng J.-F."/>
            <person name="Hugenholtz P."/>
            <person name="Woyke T."/>
            <person name="Wu D."/>
            <person name="Tindall B."/>
            <person name="Schuetze A."/>
            <person name="Brambilla E."/>
            <person name="Klenk H.-P."/>
            <person name="Eisen J.A."/>
        </authorList>
    </citation>
    <scope>NUCLEOTIDE SEQUENCE [LARGE SCALE GENOMIC DNA]</scope>
    <source>
        <strain evidence="2">ATCC 25205 / DSM 745 / LMG 13164 / NCIMB 1802</strain>
    </source>
</reference>
<sequence>MDIQNQILEFAEKHSLKEKALASIDEVMDASIESDNEIGIDFLDGNDRADLIFEFGRFEFQIDRNDNCKIVTKINIYSKKLYGPNFDVPVGYYEEWTDLQGEYLDEFLIFDWTPVNLNIDYHIERINKTVPQRYFRRNIPEYEFATYVNHVISLFQGKQFDGAIVFVKRCLDYVEKEGNKRIEEEYLSECLELFQRVYHFVKNDKLVEPETLDKHRINERIKNEKLTIAKKS</sequence>
<evidence type="ECO:0000313" key="2">
    <source>
        <dbReference type="Proteomes" id="UP000001635"/>
    </source>
</evidence>
<dbReference type="KEGG" id="cmr:Cycma_3436"/>
<evidence type="ECO:0000313" key="1">
    <source>
        <dbReference type="EMBL" id="AEL27159.1"/>
    </source>
</evidence>
<proteinExistence type="predicted"/>
<dbReference type="RefSeq" id="WP_014021449.1">
    <property type="nucleotide sequence ID" value="NC_015914.1"/>
</dbReference>
<organism evidence="1 2">
    <name type="scientific">Cyclobacterium marinum (strain ATCC 25205 / DSM 745 / LMG 13164 / NCIMB 1802)</name>
    <name type="common">Flectobacillus marinus</name>
    <dbReference type="NCBI Taxonomy" id="880070"/>
    <lineage>
        <taxon>Bacteria</taxon>
        <taxon>Pseudomonadati</taxon>
        <taxon>Bacteroidota</taxon>
        <taxon>Cytophagia</taxon>
        <taxon>Cytophagales</taxon>
        <taxon>Cyclobacteriaceae</taxon>
        <taxon>Cyclobacterium</taxon>
    </lineage>
</organism>
<dbReference type="STRING" id="880070.Cycma_3436"/>
<gene>
    <name evidence="1" type="ordered locus">Cycma_3436</name>
</gene>
<keyword evidence="2" id="KW-1185">Reference proteome</keyword>
<accession>G0IXH0</accession>
<dbReference type="OrthoDB" id="1425449at2"/>
<protein>
    <submittedName>
        <fullName evidence="1">Uncharacterized protein</fullName>
    </submittedName>
</protein>